<dbReference type="KEGG" id="ebla:JGUZn3_21020"/>
<dbReference type="RefSeq" id="WP_203413482.1">
    <property type="nucleotide sequence ID" value="NZ_CP060244.1"/>
</dbReference>
<dbReference type="AlphaFoldDB" id="A0A7H1NU45"/>
<protein>
    <recommendedName>
        <fullName evidence="3">Phage tail protein</fullName>
    </recommendedName>
</protein>
<reference evidence="1 2" key="1">
    <citation type="submission" date="2020-08" db="EMBL/GenBank/DDBJ databases">
        <title>Complete genome sequence of Entomobacter blattae G55GP.</title>
        <authorList>
            <person name="Poehlein A."/>
            <person name="Guzman J."/>
            <person name="Daniel R."/>
            <person name="Vilcinskas A."/>
        </authorList>
    </citation>
    <scope>NUCLEOTIDE SEQUENCE [LARGE SCALE GENOMIC DNA]</scope>
    <source>
        <strain evidence="1 2">G55GP</strain>
    </source>
</reference>
<dbReference type="Pfam" id="PF22764">
    <property type="entry name" value="E217_Gp32"/>
    <property type="match status" value="1"/>
</dbReference>
<dbReference type="EMBL" id="CP060244">
    <property type="protein sequence ID" value="QNT79305.1"/>
    <property type="molecule type" value="Genomic_DNA"/>
</dbReference>
<dbReference type="InterPro" id="IPR054440">
    <property type="entry name" value="Gp32-like"/>
</dbReference>
<organism evidence="1 2">
    <name type="scientific">Entomobacter blattae</name>
    <dbReference type="NCBI Taxonomy" id="2762277"/>
    <lineage>
        <taxon>Bacteria</taxon>
        <taxon>Pseudomonadati</taxon>
        <taxon>Pseudomonadota</taxon>
        <taxon>Alphaproteobacteria</taxon>
        <taxon>Acetobacterales</taxon>
        <taxon>Acetobacteraceae</taxon>
        <taxon>Entomobacter</taxon>
    </lineage>
</organism>
<keyword evidence="2" id="KW-1185">Reference proteome</keyword>
<evidence type="ECO:0000313" key="1">
    <source>
        <dbReference type="EMBL" id="QNT79305.1"/>
    </source>
</evidence>
<name>A0A7H1NU45_9PROT</name>
<evidence type="ECO:0000313" key="2">
    <source>
        <dbReference type="Proteomes" id="UP000516349"/>
    </source>
</evidence>
<evidence type="ECO:0008006" key="3">
    <source>
        <dbReference type="Google" id="ProtNLM"/>
    </source>
</evidence>
<dbReference type="Proteomes" id="UP000516349">
    <property type="component" value="Chromosome"/>
</dbReference>
<gene>
    <name evidence="1" type="ORF">JGUZn3_21020</name>
</gene>
<proteinExistence type="predicted"/>
<sequence>MVNRSITSANSVLVVTATSRGVANSLSGITGIDLSQFSSILGVPYELEGWAADRAFAVAAQTTSEVVLGVDGKAHFGWVPNLVQFDFSIMPDSDTAEFMETIYSIQQTLRETLEMNATLKIPALQRGYALINGALTNYTPLPAHERVQAAQTFQMTFTKSLPAPY</sequence>
<accession>A0A7H1NU45</accession>